<keyword evidence="2" id="KW-1185">Reference proteome</keyword>
<evidence type="ECO:0008006" key="3">
    <source>
        <dbReference type="Google" id="ProtNLM"/>
    </source>
</evidence>
<dbReference type="Proteomes" id="UP000245683">
    <property type="component" value="Unassembled WGS sequence"/>
</dbReference>
<protein>
    <recommendedName>
        <fullName evidence="3">Thioredoxin family protein</fullName>
    </recommendedName>
</protein>
<proteinExistence type="predicted"/>
<comment type="caution">
    <text evidence="1">The sequence shown here is derived from an EMBL/GenBank/DDBJ whole genome shotgun (WGS) entry which is preliminary data.</text>
</comment>
<gene>
    <name evidence="1" type="ORF">DLJ46_13255</name>
</gene>
<evidence type="ECO:0000313" key="1">
    <source>
        <dbReference type="EMBL" id="PWU47910.1"/>
    </source>
</evidence>
<sequence length="103" mass="11256">MIEILYFDGCPNHEGLEGRIRSLLAAVGIEEAITHRRIESEAEARVERFLGSPTVRVNGVDVDPDAASRSAYGLMCRVYATDDGLRGTPPDEWIVNALRQAGA</sequence>
<dbReference type="EMBL" id="QGSV01000173">
    <property type="protein sequence ID" value="PWU47910.1"/>
    <property type="molecule type" value="Genomic_DNA"/>
</dbReference>
<name>A0A317K4K5_9ACTN</name>
<evidence type="ECO:0000313" key="2">
    <source>
        <dbReference type="Proteomes" id="UP000245683"/>
    </source>
</evidence>
<dbReference type="OrthoDB" id="7185309at2"/>
<dbReference type="RefSeq" id="WP_109944977.1">
    <property type="nucleotide sequence ID" value="NZ_QGGF01000324.1"/>
</dbReference>
<accession>A0A317K4K5</accession>
<dbReference type="AlphaFoldDB" id="A0A317K4K5"/>
<organism evidence="1 2">
    <name type="scientific">Micromonospora globispora</name>
    <dbReference type="NCBI Taxonomy" id="1450148"/>
    <lineage>
        <taxon>Bacteria</taxon>
        <taxon>Bacillati</taxon>
        <taxon>Actinomycetota</taxon>
        <taxon>Actinomycetes</taxon>
        <taxon>Micromonosporales</taxon>
        <taxon>Micromonosporaceae</taxon>
        <taxon>Micromonospora</taxon>
    </lineage>
</organism>
<reference evidence="2" key="1">
    <citation type="submission" date="2018-05" db="EMBL/GenBank/DDBJ databases">
        <title>Micromonospora globispora sp. nov. and Micromonospora rugosa sp. nov., isolated from marine sediment.</title>
        <authorList>
            <person name="Carro L."/>
            <person name="Aysel V."/>
            <person name="Cetin D."/>
            <person name="Igual J.M."/>
            <person name="Klenk H.-P."/>
            <person name="Trujillo M.E."/>
            <person name="Sahin N."/>
        </authorList>
    </citation>
    <scope>NUCLEOTIDE SEQUENCE [LARGE SCALE GENOMIC DNA]</scope>
    <source>
        <strain evidence="2">S2904</strain>
    </source>
</reference>